<dbReference type="PANTHER" id="PTHR34301">
    <property type="entry name" value="DNA-BINDING PROTEIN-RELATED"/>
    <property type="match status" value="1"/>
</dbReference>
<dbReference type="SMART" id="SM00382">
    <property type="entry name" value="AAA"/>
    <property type="match status" value="1"/>
</dbReference>
<dbReference type="InterPro" id="IPR003593">
    <property type="entry name" value="AAA+_ATPase"/>
</dbReference>
<reference evidence="2 3" key="1">
    <citation type="submission" date="2017-08" db="EMBL/GenBank/DDBJ databases">
        <authorList>
            <person name="Park S.-J."/>
            <person name="Kim H."/>
        </authorList>
    </citation>
    <scope>NUCLEOTIDE SEQUENCE [LARGE SCALE GENOMIC DNA]</scope>
    <source>
        <strain evidence="3">ye3</strain>
    </source>
</reference>
<evidence type="ECO:0000313" key="2">
    <source>
        <dbReference type="EMBL" id="QAA93550.1"/>
    </source>
</evidence>
<dbReference type="KEGG" id="pus:CKA81_06640"/>
<dbReference type="GO" id="GO:0016887">
    <property type="term" value="F:ATP hydrolysis activity"/>
    <property type="evidence" value="ECO:0007669"/>
    <property type="project" value="InterPro"/>
</dbReference>
<dbReference type="PANTHER" id="PTHR34301:SF8">
    <property type="entry name" value="ATPASE DOMAIN-CONTAINING PROTEIN"/>
    <property type="match status" value="1"/>
</dbReference>
<dbReference type="Gene3D" id="3.40.50.300">
    <property type="entry name" value="P-loop containing nucleotide triphosphate hydrolases"/>
    <property type="match status" value="1"/>
</dbReference>
<keyword evidence="3" id="KW-1185">Reference proteome</keyword>
<evidence type="ECO:0000259" key="1">
    <source>
        <dbReference type="SMART" id="SM00382"/>
    </source>
</evidence>
<dbReference type="EMBL" id="CP022987">
    <property type="protein sequence ID" value="QAA93550.1"/>
    <property type="molecule type" value="Genomic_DNA"/>
</dbReference>
<protein>
    <recommendedName>
        <fullName evidence="1">AAA+ ATPase domain-containing protein</fullName>
    </recommendedName>
</protein>
<name>A0A410GB82_9BURK</name>
<dbReference type="OrthoDB" id="1489171at2"/>
<dbReference type="SUPFAM" id="SSF52540">
    <property type="entry name" value="P-loop containing nucleoside triphosphate hydrolases"/>
    <property type="match status" value="1"/>
</dbReference>
<gene>
    <name evidence="2" type="ORF">CKA81_06640</name>
</gene>
<feature type="domain" description="AAA+ ATPase" evidence="1">
    <location>
        <begin position="47"/>
        <end position="213"/>
    </location>
</feature>
<organism evidence="2 3">
    <name type="scientific">Pollutimonas thiosulfatoxidans</name>
    <dbReference type="NCBI Taxonomy" id="2028345"/>
    <lineage>
        <taxon>Bacteria</taxon>
        <taxon>Pseudomonadati</taxon>
        <taxon>Pseudomonadota</taxon>
        <taxon>Betaproteobacteria</taxon>
        <taxon>Burkholderiales</taxon>
        <taxon>Alcaligenaceae</taxon>
        <taxon>Pollutimonas</taxon>
    </lineage>
</organism>
<dbReference type="InterPro" id="IPR027417">
    <property type="entry name" value="P-loop_NTPase"/>
</dbReference>
<dbReference type="InterPro" id="IPR049945">
    <property type="entry name" value="AAA_22"/>
</dbReference>
<evidence type="ECO:0000313" key="3">
    <source>
        <dbReference type="Proteomes" id="UP000283474"/>
    </source>
</evidence>
<dbReference type="Proteomes" id="UP000283474">
    <property type="component" value="Chromosome"/>
</dbReference>
<dbReference type="Pfam" id="PF13401">
    <property type="entry name" value="AAA_22"/>
    <property type="match status" value="1"/>
</dbReference>
<dbReference type="AlphaFoldDB" id="A0A410GB82"/>
<accession>A0A410GB82</accession>
<sequence length="401" mass="43765">MEVGMDNDARLLALSRAFSPSAPIDQRSLFSGRISQLMDVMNAVAQKGQHAILFGERGVGKTSLARVISTISQGSETTVASVNCDPTTTFDSLWRKIAREIPIATSKGGIGFTAGTSHQVSSLANHLPETVTPDDIRHLFSRLRKILIVIDEFDRITDGETSTLMADTVKTLSDHAVDTTLLLVGVADSVEVLISEHQSVERALIQIRMPRMSRVELNDIVEGGLKKANMTISVEARQKIAALSQGLPHYTHLLAQNAAQRAAITGRSEVNAADVRAAIDNALAKAQQSTIGIYHKATNSPRENLYPQVLLACAMAEQDNLGYFAAVDIRAPLSKIMGKAYDIPAFSQHLNAFCDPGRGPVLQRTGSARRYRFRFINPLLQPYVLMNGIKRQLIKETDIPV</sequence>
<proteinExistence type="predicted"/>